<evidence type="ECO:0000313" key="3">
    <source>
        <dbReference type="Proteomes" id="UP000679179"/>
    </source>
</evidence>
<dbReference type="RefSeq" id="WP_212904718.1">
    <property type="nucleotide sequence ID" value="NZ_BOPZ01000026.1"/>
</dbReference>
<sequence length="174" mass="19541">MLCEKCGVNQANVHIVKVVNGNKKEMNLCDKCANDVSDIPITPFEDLEHVSNSFHNLLSGLVDYINKSSKTPDSLEVKCDNCGMSYREFKKFGFLGCSECYKTFSNTIVPVIKRVQGDVEHIGKVPSKAGKGILEKKKILKLKEELQQAILSEEYEKAAVLRDEIKSLQEKLDE</sequence>
<accession>A0A919S234</accession>
<dbReference type="Gene3D" id="4.10.860.10">
    <property type="entry name" value="UVR domain"/>
    <property type="match status" value="1"/>
</dbReference>
<dbReference type="SUPFAM" id="SSF46600">
    <property type="entry name" value="C-terminal UvrC-binding domain of UvrB"/>
    <property type="match status" value="1"/>
</dbReference>
<dbReference type="Proteomes" id="UP000679179">
    <property type="component" value="Unassembled WGS sequence"/>
</dbReference>
<evidence type="ECO:0000259" key="1">
    <source>
        <dbReference type="PROSITE" id="PS50151"/>
    </source>
</evidence>
<dbReference type="AlphaFoldDB" id="A0A919S234"/>
<dbReference type="GO" id="GO:0050897">
    <property type="term" value="F:cobalt ion binding"/>
    <property type="evidence" value="ECO:0007669"/>
    <property type="project" value="TreeGrafter"/>
</dbReference>
<dbReference type="EMBL" id="BOPZ01000026">
    <property type="protein sequence ID" value="GIM30034.1"/>
    <property type="molecule type" value="Genomic_DNA"/>
</dbReference>
<protein>
    <submittedName>
        <fullName evidence="2">Excinuclease Uvr</fullName>
    </submittedName>
</protein>
<dbReference type="InterPro" id="IPR036876">
    <property type="entry name" value="UVR_dom_sf"/>
</dbReference>
<comment type="caution">
    <text evidence="2">The sequence shown here is derived from an EMBL/GenBank/DDBJ whole genome shotgun (WGS) entry which is preliminary data.</text>
</comment>
<evidence type="ECO:0000313" key="2">
    <source>
        <dbReference type="EMBL" id="GIM30034.1"/>
    </source>
</evidence>
<gene>
    <name evidence="2" type="ORF">CPJCM30710_27000</name>
</gene>
<dbReference type="InterPro" id="IPR025542">
    <property type="entry name" value="YacH"/>
</dbReference>
<dbReference type="Pfam" id="PF02151">
    <property type="entry name" value="UVR"/>
    <property type="match status" value="1"/>
</dbReference>
<dbReference type="PANTHER" id="PTHR38430">
    <property type="entry name" value="PROTEIN-ARGININE KINASE ACTIVATOR PROTEIN"/>
    <property type="match status" value="1"/>
</dbReference>
<dbReference type="GO" id="GO:0008270">
    <property type="term" value="F:zinc ion binding"/>
    <property type="evidence" value="ECO:0007669"/>
    <property type="project" value="TreeGrafter"/>
</dbReference>
<dbReference type="PROSITE" id="PS50151">
    <property type="entry name" value="UVR"/>
    <property type="match status" value="1"/>
</dbReference>
<organism evidence="2 3">
    <name type="scientific">Clostridium polyendosporum</name>
    <dbReference type="NCBI Taxonomy" id="69208"/>
    <lineage>
        <taxon>Bacteria</taxon>
        <taxon>Bacillati</taxon>
        <taxon>Bacillota</taxon>
        <taxon>Clostridia</taxon>
        <taxon>Eubacteriales</taxon>
        <taxon>Clostridiaceae</taxon>
        <taxon>Clostridium</taxon>
    </lineage>
</organism>
<dbReference type="GO" id="GO:0005507">
    <property type="term" value="F:copper ion binding"/>
    <property type="evidence" value="ECO:0007669"/>
    <property type="project" value="TreeGrafter"/>
</dbReference>
<dbReference type="InterPro" id="IPR001943">
    <property type="entry name" value="UVR_dom"/>
</dbReference>
<keyword evidence="3" id="KW-1185">Reference proteome</keyword>
<feature type="domain" description="UVR" evidence="1">
    <location>
        <begin position="136"/>
        <end position="171"/>
    </location>
</feature>
<dbReference type="PANTHER" id="PTHR38430:SF1">
    <property type="entry name" value="PROTEIN-ARGININE KINASE ACTIVATOR PROTEIN"/>
    <property type="match status" value="1"/>
</dbReference>
<dbReference type="GO" id="GO:1990170">
    <property type="term" value="P:stress response to cadmium ion"/>
    <property type="evidence" value="ECO:0007669"/>
    <property type="project" value="TreeGrafter"/>
</dbReference>
<dbReference type="GO" id="GO:0046870">
    <property type="term" value="F:cadmium ion binding"/>
    <property type="evidence" value="ECO:0007669"/>
    <property type="project" value="TreeGrafter"/>
</dbReference>
<proteinExistence type="predicted"/>
<dbReference type="GO" id="GO:1990169">
    <property type="term" value="P:stress response to copper ion"/>
    <property type="evidence" value="ECO:0007669"/>
    <property type="project" value="TreeGrafter"/>
</dbReference>
<name>A0A919S234_9CLOT</name>
<reference evidence="2" key="1">
    <citation type="submission" date="2021-03" db="EMBL/GenBank/DDBJ databases">
        <title>Taxonomic study of Clostridium polyendosporum from meadow-gley soil under rice.</title>
        <authorList>
            <person name="Kobayashi H."/>
            <person name="Tanizawa Y."/>
            <person name="Yagura M."/>
        </authorList>
    </citation>
    <scope>NUCLEOTIDE SEQUENCE</scope>
    <source>
        <strain evidence="2">JCM 30710</strain>
    </source>
</reference>
<dbReference type="PIRSF" id="PIRSF015034">
    <property type="entry name" value="YacH"/>
    <property type="match status" value="1"/>
</dbReference>